<dbReference type="InterPro" id="IPR024033">
    <property type="entry name" value="OXTCase_su_AllG_h-dom"/>
</dbReference>
<proteinExistence type="predicted"/>
<name>A0A9X4ITA5_9VIBR</name>
<dbReference type="Gene3D" id="3.40.50.720">
    <property type="entry name" value="NAD(P)-binding Rossmann-like Domain"/>
    <property type="match status" value="1"/>
</dbReference>
<organism evidence="1 2">
    <name type="scientific">Vibrio aestuarianus</name>
    <dbReference type="NCBI Taxonomy" id="28171"/>
    <lineage>
        <taxon>Bacteria</taxon>
        <taxon>Pseudomonadati</taxon>
        <taxon>Pseudomonadota</taxon>
        <taxon>Gammaproteobacteria</taxon>
        <taxon>Vibrionales</taxon>
        <taxon>Vibrionaceae</taxon>
        <taxon>Vibrio</taxon>
    </lineage>
</organism>
<comment type="caution">
    <text evidence="1">The sequence shown here is derived from an EMBL/GenBank/DDBJ whole genome shotgun (WGS) entry which is preliminary data.</text>
</comment>
<dbReference type="InterPro" id="IPR009499">
    <property type="entry name" value="AllG-like"/>
</dbReference>
<protein>
    <submittedName>
        <fullName evidence="1">DUF1116 domain-containing protein</fullName>
    </submittedName>
</protein>
<dbReference type="Gene3D" id="1.10.10.660">
    <property type="entry name" value="conserved protein of unknown function from Enterococcus faecalis V583"/>
    <property type="match status" value="1"/>
</dbReference>
<dbReference type="Gene3D" id="3.90.1710.10">
    <property type="entry name" value="Enterococcus faecalis V583 domain"/>
    <property type="match status" value="1"/>
</dbReference>
<dbReference type="EMBL" id="JAKNBA010000020">
    <property type="protein sequence ID" value="MDE1242893.1"/>
    <property type="molecule type" value="Genomic_DNA"/>
</dbReference>
<gene>
    <name evidence="1" type="ORF">L9W94_12185</name>
</gene>
<evidence type="ECO:0000313" key="2">
    <source>
        <dbReference type="Proteomes" id="UP001140979"/>
    </source>
</evidence>
<dbReference type="Proteomes" id="UP001140979">
    <property type="component" value="Unassembled WGS sequence"/>
</dbReference>
<dbReference type="RefSeq" id="WP_274683401.1">
    <property type="nucleotide sequence ID" value="NZ_JAKNBA010000020.1"/>
</dbReference>
<sequence length="475" mass="50005">MKALFSQKLSVLNAGLASFATNIERAGGGAIAMNWQPPANGDKQGGVALADLTNQLDIEQANQVAMSRYLAAQPTLVDVMLAGEAIPSLTERKLILHAGPPIAWANMCGPVQGAILGAIVYEKWAETVEQAQVMIDCGEVQFEPCHHYDAVGPMAGIISRSMPVWVVENQTESGIQRVFSNFNEGLGKVLRFGANNSDVIERLEWMGTELAQAMKAAVHEINGLELKPIMAQALHMGDEVHNRNAAATGLLLKQLIPALLSTQLEQGQLKRVISFITGNDHFFLNLSMAVCKSMLKAAEGVKNSTMVTVMARNGVNFGIQLSGTGKQWFQAPANPVNGLFFPGYGVEDAAADLGDSAITETAGVGGFAMASSPAIVKFVGGTPNDATNNSRAMQTITLGGNPAFTLPALNFAPTAAGIDARKVADNGVLPIINTGIAHKQAGVGQIGAGITTAPMQCFVDALCALDAQRRSEVIS</sequence>
<reference evidence="1" key="1">
    <citation type="submission" date="2022-02" db="EMBL/GenBank/DDBJ databases">
        <title>Emergence and expansion in Europe of a Vibrio aestuarianus clonal complex pathogenic for oysters.</title>
        <authorList>
            <person name="Mesnil A."/>
            <person name="Travers M.-A."/>
        </authorList>
    </citation>
    <scope>NUCLEOTIDE SEQUENCE</scope>
    <source>
        <strain evidence="1">19_064_11T1</strain>
    </source>
</reference>
<dbReference type="Gene3D" id="3.90.1700.10">
    <property type="entry name" value="v583 domain like"/>
    <property type="match status" value="1"/>
</dbReference>
<evidence type="ECO:0000313" key="1">
    <source>
        <dbReference type="EMBL" id="MDE1242893.1"/>
    </source>
</evidence>
<accession>A0A9X4ITA5</accession>
<dbReference type="Pfam" id="PF06545">
    <property type="entry name" value="AllG"/>
    <property type="match status" value="1"/>
</dbReference>
<dbReference type="AlphaFoldDB" id="A0A9X4ITA5"/>